<evidence type="ECO:0000313" key="4">
    <source>
        <dbReference type="Proteomes" id="UP000006443"/>
    </source>
</evidence>
<dbReference type="AlphaFoldDB" id="C0GGL1"/>
<organism evidence="3 4">
    <name type="scientific">Dethiobacter alkaliphilus AHT 1</name>
    <dbReference type="NCBI Taxonomy" id="555088"/>
    <lineage>
        <taxon>Bacteria</taxon>
        <taxon>Bacillati</taxon>
        <taxon>Bacillota</taxon>
        <taxon>Dethiobacteria</taxon>
        <taxon>Dethiobacterales</taxon>
        <taxon>Dethiobacteraceae</taxon>
        <taxon>Dethiobacter</taxon>
    </lineage>
</organism>
<keyword evidence="1" id="KW-0812">Transmembrane</keyword>
<dbReference type="OrthoDB" id="9789113at2"/>
<dbReference type="RefSeq" id="WP_008516428.1">
    <property type="nucleotide sequence ID" value="NZ_ACJM01000007.1"/>
</dbReference>
<evidence type="ECO:0000313" key="3">
    <source>
        <dbReference type="EMBL" id="EEG77452.1"/>
    </source>
</evidence>
<feature type="transmembrane region" description="Helical" evidence="1">
    <location>
        <begin position="240"/>
        <end position="258"/>
    </location>
</feature>
<dbReference type="EMBL" id="ACJM01000007">
    <property type="protein sequence ID" value="EEG77452.1"/>
    <property type="molecule type" value="Genomic_DNA"/>
</dbReference>
<feature type="transmembrane region" description="Helical" evidence="1">
    <location>
        <begin position="270"/>
        <end position="291"/>
    </location>
</feature>
<feature type="transmembrane region" description="Helical" evidence="1">
    <location>
        <begin position="61"/>
        <end position="86"/>
    </location>
</feature>
<feature type="transmembrane region" description="Helical" evidence="1">
    <location>
        <begin position="214"/>
        <end position="234"/>
    </location>
</feature>
<feature type="transmembrane region" description="Helical" evidence="1">
    <location>
        <begin position="303"/>
        <end position="323"/>
    </location>
</feature>
<keyword evidence="1" id="KW-1133">Transmembrane helix</keyword>
<dbReference type="SMART" id="SM00014">
    <property type="entry name" value="acidPPc"/>
    <property type="match status" value="1"/>
</dbReference>
<feature type="transmembrane region" description="Helical" evidence="1">
    <location>
        <begin position="93"/>
        <end position="111"/>
    </location>
</feature>
<feature type="transmembrane region" description="Helical" evidence="1">
    <location>
        <begin position="131"/>
        <end position="150"/>
    </location>
</feature>
<dbReference type="eggNOG" id="COG0671">
    <property type="taxonomic scope" value="Bacteria"/>
</dbReference>
<dbReference type="PANTHER" id="PTHR14969:SF13">
    <property type="entry name" value="AT30094P"/>
    <property type="match status" value="1"/>
</dbReference>
<dbReference type="STRING" id="555088.DealDRAFT_1575"/>
<dbReference type="PANTHER" id="PTHR14969">
    <property type="entry name" value="SPHINGOSINE-1-PHOSPHATE PHOSPHOHYDROLASE"/>
    <property type="match status" value="1"/>
</dbReference>
<accession>C0GGL1</accession>
<feature type="transmembrane region" description="Helical" evidence="1">
    <location>
        <begin position="21"/>
        <end position="41"/>
    </location>
</feature>
<reference evidence="3 4" key="1">
    <citation type="submission" date="2009-02" db="EMBL/GenBank/DDBJ databases">
        <title>Sequencing of the draft genome and assembly of Dethiobacter alkaliphilus AHT 1.</title>
        <authorList>
            <consortium name="US DOE Joint Genome Institute (JGI-PGF)"/>
            <person name="Lucas S."/>
            <person name="Copeland A."/>
            <person name="Lapidus A."/>
            <person name="Glavina del Rio T."/>
            <person name="Dalin E."/>
            <person name="Tice H."/>
            <person name="Bruce D."/>
            <person name="Goodwin L."/>
            <person name="Pitluck S."/>
            <person name="Larimer F."/>
            <person name="Land M.L."/>
            <person name="Hauser L."/>
            <person name="Muyzer G."/>
        </authorList>
    </citation>
    <scope>NUCLEOTIDE SEQUENCE [LARGE SCALE GENOMIC DNA]</scope>
    <source>
        <strain evidence="3 4">AHT 1</strain>
    </source>
</reference>
<sequence length="329" mass="36992">MDLPPLTRKYFSLQPAKERTYRLLCTLLVIILSLILYFFWAPLRSTEIAYTFVSPTITNPYIYIISRAITTLGSEGFFLVLLSVIYWSVNKPLGSWGLIMMPLSIFITSEIPKDIVRLPRPAVRGVTVPTYTFPSGHTSGAVAVWGYLAILIKKRSFWILSLTIIILVGLSRVMLGYHFPGDVLGGYITGIIFLALFFWLGITLKEKNWHKKTSLSLLFLLSLTIPLALSFIPATYAPNLTGYTAGAALGYLLERETLQFTLQTTRLKHLIKALLGLPVIPLIILAPPALFTINSHLFTFTQYALSTFWITYLAPLLFIKLNLAQKTTH</sequence>
<feature type="transmembrane region" description="Helical" evidence="1">
    <location>
        <begin position="183"/>
        <end position="202"/>
    </location>
</feature>
<dbReference type="InterPro" id="IPR000326">
    <property type="entry name" value="PAP2/HPO"/>
</dbReference>
<feature type="domain" description="Phosphatidic acid phosphatase type 2/haloperoxidase" evidence="2">
    <location>
        <begin position="93"/>
        <end position="198"/>
    </location>
</feature>
<proteinExistence type="predicted"/>
<comment type="caution">
    <text evidence="3">The sequence shown here is derived from an EMBL/GenBank/DDBJ whole genome shotgun (WGS) entry which is preliminary data.</text>
</comment>
<dbReference type="SUPFAM" id="SSF48317">
    <property type="entry name" value="Acid phosphatase/Vanadium-dependent haloperoxidase"/>
    <property type="match status" value="1"/>
</dbReference>
<dbReference type="Pfam" id="PF01569">
    <property type="entry name" value="PAP2"/>
    <property type="match status" value="1"/>
</dbReference>
<evidence type="ECO:0000259" key="2">
    <source>
        <dbReference type="SMART" id="SM00014"/>
    </source>
</evidence>
<keyword evidence="1" id="KW-0472">Membrane</keyword>
<dbReference type="Gene3D" id="1.20.144.10">
    <property type="entry name" value="Phosphatidic acid phosphatase type 2/haloperoxidase"/>
    <property type="match status" value="1"/>
</dbReference>
<keyword evidence="4" id="KW-1185">Reference proteome</keyword>
<name>C0GGL1_DETAL</name>
<gene>
    <name evidence="3" type="ORF">DealDRAFT_1575</name>
</gene>
<evidence type="ECO:0000256" key="1">
    <source>
        <dbReference type="SAM" id="Phobius"/>
    </source>
</evidence>
<dbReference type="InterPro" id="IPR036938">
    <property type="entry name" value="PAP2/HPO_sf"/>
</dbReference>
<dbReference type="Proteomes" id="UP000006443">
    <property type="component" value="Unassembled WGS sequence"/>
</dbReference>
<protein>
    <submittedName>
        <fullName evidence="3">Phosphoesterase PA-phosphatase related protein</fullName>
    </submittedName>
</protein>
<feature type="transmembrane region" description="Helical" evidence="1">
    <location>
        <begin position="157"/>
        <end position="177"/>
    </location>
</feature>